<dbReference type="Pfam" id="PF00096">
    <property type="entry name" value="zf-C2H2"/>
    <property type="match status" value="1"/>
</dbReference>
<dbReference type="GO" id="GO:0000978">
    <property type="term" value="F:RNA polymerase II cis-regulatory region sequence-specific DNA binding"/>
    <property type="evidence" value="ECO:0007669"/>
    <property type="project" value="TreeGrafter"/>
</dbReference>
<keyword evidence="2" id="KW-0678">Repressor</keyword>
<dbReference type="GO" id="GO:0008270">
    <property type="term" value="F:zinc ion binding"/>
    <property type="evidence" value="ECO:0007669"/>
    <property type="project" value="UniProtKB-KW"/>
</dbReference>
<dbReference type="GO" id="GO:0005634">
    <property type="term" value="C:nucleus"/>
    <property type="evidence" value="ECO:0007669"/>
    <property type="project" value="UniProtKB-SubCell"/>
</dbReference>
<evidence type="ECO:0000313" key="12">
    <source>
        <dbReference type="Proteomes" id="UP000196158"/>
    </source>
</evidence>
<feature type="compositionally biased region" description="Polar residues" evidence="9">
    <location>
        <begin position="1"/>
        <end position="24"/>
    </location>
</feature>
<feature type="compositionally biased region" description="Low complexity" evidence="9">
    <location>
        <begin position="232"/>
        <end position="253"/>
    </location>
</feature>
<gene>
    <name evidence="11" type="ORF">KASA_0N02915G</name>
</gene>
<dbReference type="PROSITE" id="PS00028">
    <property type="entry name" value="ZINC_FINGER_C2H2_1"/>
    <property type="match status" value="2"/>
</dbReference>
<organism evidence="11 12">
    <name type="scientific">Maudiozyma saulgeensis</name>
    <dbReference type="NCBI Taxonomy" id="1789683"/>
    <lineage>
        <taxon>Eukaryota</taxon>
        <taxon>Fungi</taxon>
        <taxon>Dikarya</taxon>
        <taxon>Ascomycota</taxon>
        <taxon>Saccharomycotina</taxon>
        <taxon>Saccharomycetes</taxon>
        <taxon>Saccharomycetales</taxon>
        <taxon>Saccharomycetaceae</taxon>
        <taxon>Maudiozyma</taxon>
    </lineage>
</organism>
<evidence type="ECO:0000256" key="7">
    <source>
        <dbReference type="ARBA" id="ARBA00023242"/>
    </source>
</evidence>
<evidence type="ECO:0000256" key="1">
    <source>
        <dbReference type="ARBA" id="ARBA00004123"/>
    </source>
</evidence>
<dbReference type="GO" id="GO:2000221">
    <property type="term" value="P:negative regulation of pseudohyphal growth"/>
    <property type="evidence" value="ECO:0007669"/>
    <property type="project" value="UniProtKB-ARBA"/>
</dbReference>
<evidence type="ECO:0000256" key="3">
    <source>
        <dbReference type="ARBA" id="ARBA00022723"/>
    </source>
</evidence>
<feature type="compositionally biased region" description="Low complexity" evidence="9">
    <location>
        <begin position="172"/>
        <end position="188"/>
    </location>
</feature>
<evidence type="ECO:0000256" key="4">
    <source>
        <dbReference type="ARBA" id="ARBA00022737"/>
    </source>
</evidence>
<evidence type="ECO:0000313" key="11">
    <source>
        <dbReference type="EMBL" id="SMN20331.1"/>
    </source>
</evidence>
<feature type="domain" description="C2H2-type" evidence="10">
    <location>
        <begin position="316"/>
        <end position="345"/>
    </location>
</feature>
<protein>
    <submittedName>
        <fullName evidence="11">Similar to Saccharomyces cerevisiae YDR043C NRG1 Transcriptional repressor that recruits the Cyc8p-Tup1p complex to promoters</fullName>
    </submittedName>
</protein>
<feature type="compositionally biased region" description="Basic residues" evidence="9">
    <location>
        <begin position="254"/>
        <end position="268"/>
    </location>
</feature>
<proteinExistence type="predicted"/>
<evidence type="ECO:0000256" key="2">
    <source>
        <dbReference type="ARBA" id="ARBA00022491"/>
    </source>
</evidence>
<dbReference type="PROSITE" id="PS50157">
    <property type="entry name" value="ZINC_FINGER_C2H2_2"/>
    <property type="match status" value="2"/>
</dbReference>
<keyword evidence="7" id="KW-0539">Nucleus</keyword>
<dbReference type="FunFam" id="3.30.160.60:FF:001382">
    <property type="entry name" value="Transcriptional repressor"/>
    <property type="match status" value="1"/>
</dbReference>
<keyword evidence="3" id="KW-0479">Metal-binding</keyword>
<evidence type="ECO:0000256" key="5">
    <source>
        <dbReference type="ARBA" id="ARBA00022771"/>
    </source>
</evidence>
<evidence type="ECO:0000256" key="9">
    <source>
        <dbReference type="SAM" id="MobiDB-lite"/>
    </source>
</evidence>
<dbReference type="SMART" id="SM00355">
    <property type="entry name" value="ZnF_C2H2"/>
    <property type="match status" value="2"/>
</dbReference>
<feature type="domain" description="C2H2-type" evidence="10">
    <location>
        <begin position="288"/>
        <end position="315"/>
    </location>
</feature>
<evidence type="ECO:0000256" key="8">
    <source>
        <dbReference type="PROSITE-ProRule" id="PRU00042"/>
    </source>
</evidence>
<dbReference type="Proteomes" id="UP000196158">
    <property type="component" value="Unassembled WGS sequence"/>
</dbReference>
<evidence type="ECO:0000256" key="6">
    <source>
        <dbReference type="ARBA" id="ARBA00022833"/>
    </source>
</evidence>
<sequence>MTTNFLQNNSQINPSYLNTMSQNQSSSSSSSSSSYNDKINGRRIYPIDSTNSNLSIATTNVENSMVSTIKNASHVIDVYASNDLERLKGQTLLPSPDLSKIFDTDSLKLLDRNAFKYRENLNSLIYIRNNNGSGSYMEENPRKSQSISLGSLGNPSIKNISMFPPGNQSIVSSNTSSRSSTPFNFTTSATPISQASSISLNERFTKNMHFGSSMQDMSIPRTPIELSTAKGVNNSNNNNTTTPSPVSSISSSKVGKKPYTKKGHKKSKSTTNQVIGSSKDSLEERRKYRCSVCPKGFTTSGHLARHNRIHTGEKNHACPFNNCKQRFSRQDNCLQHYRTHFKNNNGVPRTHEIISYTETSQVNNRPSGMNYYEQQYK</sequence>
<feature type="compositionally biased region" description="Low complexity" evidence="9">
    <location>
        <begin position="25"/>
        <end position="34"/>
    </location>
</feature>
<keyword evidence="4" id="KW-0677">Repeat</keyword>
<dbReference type="GO" id="GO:0000122">
    <property type="term" value="P:negative regulation of transcription by RNA polymerase II"/>
    <property type="evidence" value="ECO:0007669"/>
    <property type="project" value="UniProtKB-ARBA"/>
</dbReference>
<keyword evidence="6" id="KW-0862">Zinc</keyword>
<dbReference type="GO" id="GO:2000218">
    <property type="term" value="P:negative regulation of invasive growth in response to glucose limitation"/>
    <property type="evidence" value="ECO:0007669"/>
    <property type="project" value="UniProtKB-ARBA"/>
</dbReference>
<accession>A0A1X7R430</accession>
<dbReference type="SUPFAM" id="SSF57667">
    <property type="entry name" value="beta-beta-alpha zinc fingers"/>
    <property type="match status" value="1"/>
</dbReference>
<evidence type="ECO:0000259" key="10">
    <source>
        <dbReference type="PROSITE" id="PS50157"/>
    </source>
</evidence>
<dbReference type="EMBL" id="FXLY01000005">
    <property type="protein sequence ID" value="SMN20331.1"/>
    <property type="molecule type" value="Genomic_DNA"/>
</dbReference>
<dbReference type="GO" id="GO:0000785">
    <property type="term" value="C:chromatin"/>
    <property type="evidence" value="ECO:0007669"/>
    <property type="project" value="TreeGrafter"/>
</dbReference>
<dbReference type="Gene3D" id="3.30.160.60">
    <property type="entry name" value="Classic Zinc Finger"/>
    <property type="match status" value="2"/>
</dbReference>
<dbReference type="STRING" id="1789683.A0A1X7R430"/>
<dbReference type="GO" id="GO:0005667">
    <property type="term" value="C:transcription regulator complex"/>
    <property type="evidence" value="ECO:0007669"/>
    <property type="project" value="TreeGrafter"/>
</dbReference>
<dbReference type="OrthoDB" id="6365676at2759"/>
<feature type="region of interest" description="Disordered" evidence="9">
    <location>
        <begin position="169"/>
        <end position="188"/>
    </location>
</feature>
<feature type="region of interest" description="Disordered" evidence="9">
    <location>
        <begin position="1"/>
        <end position="37"/>
    </location>
</feature>
<dbReference type="InterPro" id="IPR013087">
    <property type="entry name" value="Znf_C2H2_type"/>
</dbReference>
<dbReference type="GO" id="GO:0000981">
    <property type="term" value="F:DNA-binding transcription factor activity, RNA polymerase II-specific"/>
    <property type="evidence" value="ECO:0007669"/>
    <property type="project" value="TreeGrafter"/>
</dbReference>
<dbReference type="PANTHER" id="PTHR14003:SF19">
    <property type="entry name" value="YY2 TRANSCRIPTION FACTOR"/>
    <property type="match status" value="1"/>
</dbReference>
<keyword evidence="12" id="KW-1185">Reference proteome</keyword>
<reference evidence="11 12" key="1">
    <citation type="submission" date="2017-04" db="EMBL/GenBank/DDBJ databases">
        <authorList>
            <person name="Afonso C.L."/>
            <person name="Miller P.J."/>
            <person name="Scott M.A."/>
            <person name="Spackman E."/>
            <person name="Goraichik I."/>
            <person name="Dimitrov K.M."/>
            <person name="Suarez D.L."/>
            <person name="Swayne D.E."/>
        </authorList>
    </citation>
    <scope>NUCLEOTIDE SEQUENCE [LARGE SCALE GENOMIC DNA]</scope>
</reference>
<dbReference type="PANTHER" id="PTHR14003">
    <property type="entry name" value="TRANSCRIPTIONAL REPRESSOR PROTEIN YY"/>
    <property type="match status" value="1"/>
</dbReference>
<dbReference type="GO" id="GO:0043709">
    <property type="term" value="P:cell adhesion involved in single-species biofilm formation"/>
    <property type="evidence" value="ECO:0007669"/>
    <property type="project" value="UniProtKB-ARBA"/>
</dbReference>
<feature type="region of interest" description="Disordered" evidence="9">
    <location>
        <begin position="228"/>
        <end position="280"/>
    </location>
</feature>
<dbReference type="InterPro" id="IPR036236">
    <property type="entry name" value="Znf_C2H2_sf"/>
</dbReference>
<comment type="subcellular location">
    <subcellularLocation>
        <location evidence="1">Nucleus</location>
    </subcellularLocation>
</comment>
<name>A0A1X7R430_9SACH</name>
<keyword evidence="5 8" id="KW-0863">Zinc-finger</keyword>
<dbReference type="AlphaFoldDB" id="A0A1X7R430"/>